<keyword evidence="2" id="KW-0012">Acyltransferase</keyword>
<evidence type="ECO:0000259" key="1">
    <source>
        <dbReference type="PROSITE" id="PS51186"/>
    </source>
</evidence>
<proteinExistence type="predicted"/>
<organism evidence="2 3">
    <name type="scientific">Polystyrenella longa</name>
    <dbReference type="NCBI Taxonomy" id="2528007"/>
    <lineage>
        <taxon>Bacteria</taxon>
        <taxon>Pseudomonadati</taxon>
        <taxon>Planctomycetota</taxon>
        <taxon>Planctomycetia</taxon>
        <taxon>Planctomycetales</taxon>
        <taxon>Planctomycetaceae</taxon>
        <taxon>Polystyrenella</taxon>
    </lineage>
</organism>
<evidence type="ECO:0000313" key="2">
    <source>
        <dbReference type="EMBL" id="QDU79489.1"/>
    </source>
</evidence>
<dbReference type="InterPro" id="IPR052564">
    <property type="entry name" value="N-acetyltrans/Recomb-assoc"/>
</dbReference>
<dbReference type="Proteomes" id="UP000317178">
    <property type="component" value="Chromosome"/>
</dbReference>
<reference evidence="2 3" key="1">
    <citation type="submission" date="2019-02" db="EMBL/GenBank/DDBJ databases">
        <title>Deep-cultivation of Planctomycetes and their phenomic and genomic characterization uncovers novel biology.</title>
        <authorList>
            <person name="Wiegand S."/>
            <person name="Jogler M."/>
            <person name="Boedeker C."/>
            <person name="Pinto D."/>
            <person name="Vollmers J."/>
            <person name="Rivas-Marin E."/>
            <person name="Kohn T."/>
            <person name="Peeters S.H."/>
            <person name="Heuer A."/>
            <person name="Rast P."/>
            <person name="Oberbeckmann S."/>
            <person name="Bunk B."/>
            <person name="Jeske O."/>
            <person name="Meyerdierks A."/>
            <person name="Storesund J.E."/>
            <person name="Kallscheuer N."/>
            <person name="Luecker S."/>
            <person name="Lage O.M."/>
            <person name="Pohl T."/>
            <person name="Merkel B.J."/>
            <person name="Hornburger P."/>
            <person name="Mueller R.-W."/>
            <person name="Bruemmer F."/>
            <person name="Labrenz M."/>
            <person name="Spormann A.M."/>
            <person name="Op den Camp H."/>
            <person name="Overmann J."/>
            <person name="Amann R."/>
            <person name="Jetten M.S.M."/>
            <person name="Mascher T."/>
            <person name="Medema M.H."/>
            <person name="Devos D.P."/>
            <person name="Kaster A.-K."/>
            <person name="Ovreas L."/>
            <person name="Rohde M."/>
            <person name="Galperin M.Y."/>
            <person name="Jogler C."/>
        </authorList>
    </citation>
    <scope>NUCLEOTIDE SEQUENCE [LARGE SCALE GENOMIC DNA]</scope>
    <source>
        <strain evidence="2 3">Pla110</strain>
    </source>
</reference>
<accession>A0A518CJS9</accession>
<dbReference type="SUPFAM" id="SSF55729">
    <property type="entry name" value="Acyl-CoA N-acyltransferases (Nat)"/>
    <property type="match status" value="1"/>
</dbReference>
<dbReference type="AlphaFoldDB" id="A0A518CJS9"/>
<dbReference type="PANTHER" id="PTHR43451:SF1">
    <property type="entry name" value="ACETYLTRANSFERASE"/>
    <property type="match status" value="1"/>
</dbReference>
<dbReference type="InterPro" id="IPR016181">
    <property type="entry name" value="Acyl_CoA_acyltransferase"/>
</dbReference>
<protein>
    <submittedName>
        <fullName evidence="2">Putative N-acetyltransferase YafP</fullName>
        <ecNumber evidence="2">2.3.1.-</ecNumber>
    </submittedName>
</protein>
<gene>
    <name evidence="2" type="primary">yafP</name>
    <name evidence="2" type="ORF">Pla110_11990</name>
</gene>
<dbReference type="RefSeq" id="WP_197440532.1">
    <property type="nucleotide sequence ID" value="NZ_CP036281.1"/>
</dbReference>
<dbReference type="Gene3D" id="3.40.630.30">
    <property type="match status" value="1"/>
</dbReference>
<sequence length="164" mass="18900">MMPPDNSPHIRFAKPEDGQAIAHLFYDTVHEVNCRDYNIEQVDAWAPHREDTAKWIARQKQFTTFVVEREGQIAGFAELDLLANPGRIDCFYVHKDFQRTGSGSLLMSQLKTTAVDSGIRTLTAEVSITALPFFQRHQFEIIQKQEVTRQNVLFINYLMKCPLK</sequence>
<dbReference type="InterPro" id="IPR000182">
    <property type="entry name" value="GNAT_dom"/>
</dbReference>
<dbReference type="PANTHER" id="PTHR43451">
    <property type="entry name" value="ACETYLTRANSFERASE (GNAT) FAMILY PROTEIN"/>
    <property type="match status" value="1"/>
</dbReference>
<dbReference type="PROSITE" id="PS51186">
    <property type="entry name" value="GNAT"/>
    <property type="match status" value="1"/>
</dbReference>
<dbReference type="Pfam" id="PF13673">
    <property type="entry name" value="Acetyltransf_10"/>
    <property type="match status" value="1"/>
</dbReference>
<dbReference type="CDD" id="cd04301">
    <property type="entry name" value="NAT_SF"/>
    <property type="match status" value="1"/>
</dbReference>
<dbReference type="EC" id="2.3.1.-" evidence="2"/>
<keyword evidence="3" id="KW-1185">Reference proteome</keyword>
<dbReference type="KEGG" id="plon:Pla110_11990"/>
<evidence type="ECO:0000313" key="3">
    <source>
        <dbReference type="Proteomes" id="UP000317178"/>
    </source>
</evidence>
<dbReference type="GO" id="GO:0016747">
    <property type="term" value="F:acyltransferase activity, transferring groups other than amino-acyl groups"/>
    <property type="evidence" value="ECO:0007669"/>
    <property type="project" value="InterPro"/>
</dbReference>
<dbReference type="EMBL" id="CP036281">
    <property type="protein sequence ID" value="QDU79489.1"/>
    <property type="molecule type" value="Genomic_DNA"/>
</dbReference>
<keyword evidence="2" id="KW-0808">Transferase</keyword>
<feature type="domain" description="N-acetyltransferase" evidence="1">
    <location>
        <begin position="8"/>
        <end position="164"/>
    </location>
</feature>
<name>A0A518CJS9_9PLAN</name>